<accession>A0ABP8KLU0</accession>
<evidence type="ECO:0000313" key="3">
    <source>
        <dbReference type="Proteomes" id="UP001500936"/>
    </source>
</evidence>
<dbReference type="Pfam" id="PF13180">
    <property type="entry name" value="PDZ_2"/>
    <property type="match status" value="1"/>
</dbReference>
<feature type="domain" description="PDZ" evidence="1">
    <location>
        <begin position="456"/>
        <end position="532"/>
    </location>
</feature>
<dbReference type="Gene3D" id="1.10.390.10">
    <property type="entry name" value="Neutral Protease Domain 2"/>
    <property type="match status" value="1"/>
</dbReference>
<dbReference type="Pfam" id="PF17899">
    <property type="entry name" value="Peptidase_M61_N"/>
    <property type="match status" value="1"/>
</dbReference>
<dbReference type="InterPro" id="IPR001478">
    <property type="entry name" value="PDZ"/>
</dbReference>
<dbReference type="InterPro" id="IPR007963">
    <property type="entry name" value="Peptidase_M61_catalytic"/>
</dbReference>
<dbReference type="SMART" id="SM00228">
    <property type="entry name" value="PDZ"/>
    <property type="match status" value="1"/>
</dbReference>
<protein>
    <submittedName>
        <fullName evidence="2">PDZ domain-containing protein</fullName>
    </submittedName>
</protein>
<dbReference type="EMBL" id="BAABHB010000006">
    <property type="protein sequence ID" value="GAA4409789.1"/>
    <property type="molecule type" value="Genomic_DNA"/>
</dbReference>
<dbReference type="SUPFAM" id="SSF55486">
    <property type="entry name" value="Metalloproteases ('zincins'), catalytic domain"/>
    <property type="match status" value="1"/>
</dbReference>
<dbReference type="InterPro" id="IPR036034">
    <property type="entry name" value="PDZ_sf"/>
</dbReference>
<dbReference type="SUPFAM" id="SSF50156">
    <property type="entry name" value="PDZ domain-like"/>
    <property type="match status" value="1"/>
</dbReference>
<reference evidence="3" key="1">
    <citation type="journal article" date="2019" name="Int. J. Syst. Evol. Microbiol.">
        <title>The Global Catalogue of Microorganisms (GCM) 10K type strain sequencing project: providing services to taxonomists for standard genome sequencing and annotation.</title>
        <authorList>
            <consortium name="The Broad Institute Genomics Platform"/>
            <consortium name="The Broad Institute Genome Sequencing Center for Infectious Disease"/>
            <person name="Wu L."/>
            <person name="Ma J."/>
        </authorList>
    </citation>
    <scope>NUCLEOTIDE SEQUENCE [LARGE SCALE GENOMIC DNA]</scope>
    <source>
        <strain evidence="3">JCM 17925</strain>
    </source>
</reference>
<comment type="caution">
    <text evidence="2">The sequence shown here is derived from an EMBL/GenBank/DDBJ whole genome shotgun (WGS) entry which is preliminary data.</text>
</comment>
<evidence type="ECO:0000313" key="2">
    <source>
        <dbReference type="EMBL" id="GAA4409789.1"/>
    </source>
</evidence>
<sequence length="582" mass="66184">MPQPQTHFFEVEMRLSNMANQTNLKKFGYLDVKMPVWTPGSYLIREYAKNVEGFLALANGKPVPAQKINKNTWRIATTDENITLRYRVYANELSVRTSHLDMSHGYLNGASIFLYQDALKAFPHQVVIQPYTGWTKVSTGLEPVSGQPFTFRALNYDILVDSPIEIGNHRTFTFTASGIPHTVAMYGDVEYDEKKLAADYKKVCETAATVIGEHPCESYTFIVHHFGNPSGGLEHQNSTTLQTTREAYKNETNYKRFLTLVAHEYFHLWNVKRIRPIALGPFDYDNENYTHMLWVSEGFTSFYEDYILRRAGYFTPDQYLNILAGDINGIENQPGTRVQSVAESSFDAWIKAYRPNENSINSTISYYTKGSVLANLLNLTILANTNGTRNLDDLMRFLWNEYYKKRQRGFTDDEFKKAAEQIANRNLDDFFRKYIYGTDAIDYNSFVQPFGLQLVNVAIPNNQGYLGAGTTFANGKLTVSSVRRGSAAWNDGLNVNDEILFVDSVRVSNDLNNALTGKRSGDKVRLLVNRDGLRKDLTLTLTENPLVSYRFDIVPNPTSQQRALLNRWLYIQHSAGAAAEGR</sequence>
<evidence type="ECO:0000259" key="1">
    <source>
        <dbReference type="PROSITE" id="PS50106"/>
    </source>
</evidence>
<name>A0ABP8KLU0_9BACT</name>
<dbReference type="InterPro" id="IPR024191">
    <property type="entry name" value="Peptidase_M61"/>
</dbReference>
<dbReference type="Gene3D" id="2.60.40.3650">
    <property type="match status" value="1"/>
</dbReference>
<dbReference type="PIRSF" id="PIRSF016493">
    <property type="entry name" value="Glycyl_aminpptds"/>
    <property type="match status" value="1"/>
</dbReference>
<dbReference type="Proteomes" id="UP001500936">
    <property type="component" value="Unassembled WGS sequence"/>
</dbReference>
<organism evidence="2 3">
    <name type="scientific">Nibrella viscosa</name>
    <dbReference type="NCBI Taxonomy" id="1084524"/>
    <lineage>
        <taxon>Bacteria</taxon>
        <taxon>Pseudomonadati</taxon>
        <taxon>Bacteroidota</taxon>
        <taxon>Cytophagia</taxon>
        <taxon>Cytophagales</taxon>
        <taxon>Spirosomataceae</taxon>
        <taxon>Nibrella</taxon>
    </lineage>
</organism>
<dbReference type="InterPro" id="IPR040756">
    <property type="entry name" value="Peptidase_M61_N"/>
</dbReference>
<proteinExistence type="predicted"/>
<dbReference type="Gene3D" id="2.30.42.10">
    <property type="match status" value="1"/>
</dbReference>
<dbReference type="PROSITE" id="PS50106">
    <property type="entry name" value="PDZ"/>
    <property type="match status" value="1"/>
</dbReference>
<dbReference type="InterPro" id="IPR027268">
    <property type="entry name" value="Peptidase_M4/M1_CTD_sf"/>
</dbReference>
<keyword evidence="3" id="KW-1185">Reference proteome</keyword>
<dbReference type="Pfam" id="PF05299">
    <property type="entry name" value="Peptidase_M61"/>
    <property type="match status" value="1"/>
</dbReference>
<gene>
    <name evidence="2" type="ORF">GCM10023187_33540</name>
</gene>